<dbReference type="PANTHER" id="PTHR33989:SF4">
    <property type="entry name" value="PTS SYSTEM N,N'-DIACETYLCHITOBIOSE-SPECIFIC EIIC COMPONENT"/>
    <property type="match status" value="1"/>
</dbReference>
<keyword evidence="7 8" id="KW-0472">Membrane</keyword>
<dbReference type="Proteomes" id="UP001179647">
    <property type="component" value="Chromosome"/>
</dbReference>
<dbReference type="PIRSF" id="PIRSF006351">
    <property type="entry name" value="PTS_EIIC-Cellobiose"/>
    <property type="match status" value="1"/>
</dbReference>
<feature type="transmembrane region" description="Helical" evidence="9">
    <location>
        <begin position="369"/>
        <end position="386"/>
    </location>
</feature>
<dbReference type="GO" id="GO:0009401">
    <property type="term" value="P:phosphoenolpyruvate-dependent sugar phosphotransferase system"/>
    <property type="evidence" value="ECO:0007669"/>
    <property type="project" value="InterPro"/>
</dbReference>
<feature type="transmembrane region" description="Helical" evidence="9">
    <location>
        <begin position="340"/>
        <end position="362"/>
    </location>
</feature>
<dbReference type="GO" id="GO:1902815">
    <property type="term" value="P:N,N'-diacetylchitobiose import"/>
    <property type="evidence" value="ECO:0007669"/>
    <property type="project" value="TreeGrafter"/>
</dbReference>
<feature type="transmembrane region" description="Helical" evidence="9">
    <location>
        <begin position="149"/>
        <end position="167"/>
    </location>
</feature>
<dbReference type="GO" id="GO:0008982">
    <property type="term" value="F:protein-N(PI)-phosphohistidine-sugar phosphotransferase activity"/>
    <property type="evidence" value="ECO:0007669"/>
    <property type="project" value="UniProtKB-UniRule"/>
</dbReference>
<evidence type="ECO:0000256" key="5">
    <source>
        <dbReference type="ARBA" id="ARBA00022692"/>
    </source>
</evidence>
<keyword evidence="2 8" id="KW-0813">Transport</keyword>
<evidence type="ECO:0000256" key="4">
    <source>
        <dbReference type="ARBA" id="ARBA00022597"/>
    </source>
</evidence>
<sequence length="438" mass="47355">MDKFNSIIEKTLVPIATKLNNQRHVAAIRDAFMFIFPLTLSASMVILINNLIFSPDGFIAKILFLPKFFPDLEKAQQYLAPAANGTINLMSIFIAFLVASILAKHFEADDMLAGITSIACFIILYPVPFELKEGGPNVMETTYLGAQGLFVAMIVGCLVGEFLPKLFKNKHLKITMPDMVPPAVARSFSGLIPIVIAIMICSVASALLTKVAPGGLNELIYTSIQTPLRQLGGNIFGILFIAFIQNLLWSIGIHGPNTLNAIRSAIFTEPDLANLAHINSTGSVKGIPYPETWGMLNDAFANMGGSGMTLGLIIAIFIASRRSDYREIAKMSLVPGLFNINEPLIFGLPIVLNPILIFPFILAPLVNIMIGYVVTVVFQLIPSPAIGVPWTTPGPLIPFLGTGGNLLALVIGFVCLAISVLIYLPFVVASNKVIEKQN</sequence>
<comment type="function">
    <text evidence="8">The phosphoenolpyruvate-dependent sugar phosphotransferase system (PTS), a major carbohydrate active -transport system, catalyzes the phosphorylation of incoming sugar substrates concomitant with their translocation across the cell membrane.</text>
</comment>
<evidence type="ECO:0000256" key="8">
    <source>
        <dbReference type="PIRNR" id="PIRNR006351"/>
    </source>
</evidence>
<dbReference type="Pfam" id="PF02378">
    <property type="entry name" value="PTS_EIIC"/>
    <property type="match status" value="1"/>
</dbReference>
<evidence type="ECO:0000256" key="3">
    <source>
        <dbReference type="ARBA" id="ARBA00022475"/>
    </source>
</evidence>
<dbReference type="PROSITE" id="PS51105">
    <property type="entry name" value="PTS_EIIC_TYPE_3"/>
    <property type="match status" value="1"/>
</dbReference>
<evidence type="ECO:0000256" key="2">
    <source>
        <dbReference type="ARBA" id="ARBA00022448"/>
    </source>
</evidence>
<dbReference type="InterPro" id="IPR004501">
    <property type="entry name" value="PTS_EIIC_3"/>
</dbReference>
<dbReference type="InterPro" id="IPR004796">
    <property type="entry name" value="PTS_IIC_cello"/>
</dbReference>
<dbReference type="AlphaFoldDB" id="A0AAF0I6N5"/>
<dbReference type="InterPro" id="IPR003352">
    <property type="entry name" value="PTS_EIIC"/>
</dbReference>
<feature type="domain" description="PTS EIIC type-3" evidence="10">
    <location>
        <begin position="8"/>
        <end position="426"/>
    </location>
</feature>
<evidence type="ECO:0000313" key="11">
    <source>
        <dbReference type="EMBL" id="WEG73678.1"/>
    </source>
</evidence>
<organism evidence="11 12">
    <name type="scientific">Vagococcus intermedius</name>
    <dbReference type="NCBI Taxonomy" id="2991418"/>
    <lineage>
        <taxon>Bacteria</taxon>
        <taxon>Bacillati</taxon>
        <taxon>Bacillota</taxon>
        <taxon>Bacilli</taxon>
        <taxon>Lactobacillales</taxon>
        <taxon>Enterococcaceae</taxon>
        <taxon>Vagococcus</taxon>
    </lineage>
</organism>
<accession>A0AAF0I6N5</accession>
<keyword evidence="6 9" id="KW-1133">Transmembrane helix</keyword>
<evidence type="ECO:0000256" key="9">
    <source>
        <dbReference type="SAM" id="Phobius"/>
    </source>
</evidence>
<evidence type="ECO:0000313" key="12">
    <source>
        <dbReference type="Proteomes" id="UP001179647"/>
    </source>
</evidence>
<feature type="transmembrane region" description="Helical" evidence="9">
    <location>
        <begin position="78"/>
        <end position="99"/>
    </location>
</feature>
<dbReference type="KEGG" id="vie:OL234_01855"/>
<evidence type="ECO:0000259" key="10">
    <source>
        <dbReference type="PROSITE" id="PS51105"/>
    </source>
</evidence>
<name>A0AAF0I6N5_9ENTE</name>
<feature type="transmembrane region" description="Helical" evidence="9">
    <location>
        <begin position="228"/>
        <end position="249"/>
    </location>
</feature>
<dbReference type="GO" id="GO:0005886">
    <property type="term" value="C:plasma membrane"/>
    <property type="evidence" value="ECO:0007669"/>
    <property type="project" value="UniProtKB-SubCell"/>
</dbReference>
<dbReference type="EMBL" id="CP110232">
    <property type="protein sequence ID" value="WEG73678.1"/>
    <property type="molecule type" value="Genomic_DNA"/>
</dbReference>
<keyword evidence="12" id="KW-1185">Reference proteome</keyword>
<dbReference type="NCBIfam" id="TIGR00410">
    <property type="entry name" value="lacE"/>
    <property type="match status" value="1"/>
</dbReference>
<feature type="transmembrane region" description="Helical" evidence="9">
    <location>
        <begin position="299"/>
        <end position="320"/>
    </location>
</feature>
<dbReference type="RefSeq" id="WP_275469478.1">
    <property type="nucleotide sequence ID" value="NZ_CP110232.1"/>
</dbReference>
<keyword evidence="4 8" id="KW-0762">Sugar transport</keyword>
<gene>
    <name evidence="11" type="ORF">OL234_01855</name>
</gene>
<evidence type="ECO:0000256" key="7">
    <source>
        <dbReference type="ARBA" id="ARBA00023136"/>
    </source>
</evidence>
<keyword evidence="5 9" id="KW-0812">Transmembrane</keyword>
<comment type="subcellular location">
    <subcellularLocation>
        <location evidence="1">Cell membrane</location>
        <topology evidence="1">Multi-pass membrane protein</topology>
    </subcellularLocation>
</comment>
<reference evidence="11" key="1">
    <citation type="submission" date="2022-10" db="EMBL/GenBank/DDBJ databases">
        <title>Vagococcus sp. isolated from poultry meat.</title>
        <authorList>
            <person name="Johansson P."/>
            <person name="Bjorkroth J."/>
        </authorList>
    </citation>
    <scope>NUCLEOTIDE SEQUENCE</scope>
    <source>
        <strain evidence="11">STAA11</strain>
    </source>
</reference>
<proteinExistence type="predicted"/>
<feature type="transmembrane region" description="Helical" evidence="9">
    <location>
        <begin position="188"/>
        <end position="208"/>
    </location>
</feature>
<evidence type="ECO:0000256" key="6">
    <source>
        <dbReference type="ARBA" id="ARBA00022989"/>
    </source>
</evidence>
<evidence type="ECO:0000256" key="1">
    <source>
        <dbReference type="ARBA" id="ARBA00004651"/>
    </source>
</evidence>
<feature type="transmembrane region" description="Helical" evidence="9">
    <location>
        <begin position="31"/>
        <end position="53"/>
    </location>
</feature>
<dbReference type="PANTHER" id="PTHR33989">
    <property type="match status" value="1"/>
</dbReference>
<keyword evidence="3 8" id="KW-1003">Cell membrane</keyword>
<feature type="transmembrane region" description="Helical" evidence="9">
    <location>
        <begin position="111"/>
        <end position="129"/>
    </location>
</feature>
<protein>
    <recommendedName>
        <fullName evidence="8">Permease IIC component</fullName>
    </recommendedName>
</protein>
<feature type="transmembrane region" description="Helical" evidence="9">
    <location>
        <begin position="406"/>
        <end position="428"/>
    </location>
</feature>
<dbReference type="InterPro" id="IPR051088">
    <property type="entry name" value="PTS_Sugar-EIIC/EIIB"/>
</dbReference>